<dbReference type="InterPro" id="IPR016181">
    <property type="entry name" value="Acyl_CoA_acyltransferase"/>
</dbReference>
<dbReference type="InterPro" id="IPR050832">
    <property type="entry name" value="Bact_Acetyltransf"/>
</dbReference>
<accession>A0AAN0M2A1</accession>
<dbReference type="KEGG" id="yag:AABB28_15950"/>
<evidence type="ECO:0000313" key="4">
    <source>
        <dbReference type="EMBL" id="WZU63328.1"/>
    </source>
</evidence>
<dbReference type="RefSeq" id="WP_342069710.1">
    <property type="nucleotide sequence ID" value="NZ_CP151762.1"/>
</dbReference>
<dbReference type="CDD" id="cd04301">
    <property type="entry name" value="NAT_SF"/>
    <property type="match status" value="1"/>
</dbReference>
<name>A0AAN0M2A1_9RHOB</name>
<reference evidence="4 5" key="1">
    <citation type="submission" date="2024-04" db="EMBL/GenBank/DDBJ databases">
        <title>Phylogenomic analyses of a clade within the roseobacter group suggest taxonomic reassignments of species of the genera Aestuariivita, Citreicella, Loktanella, Nautella, Pelagibaca, Ruegeria, Thalassobius, Thiobacimonas and Tropicibacter, and the proposal o.</title>
        <authorList>
            <person name="Jeon C.O."/>
        </authorList>
    </citation>
    <scope>NUCLEOTIDE SEQUENCE [LARGE SCALE GENOMIC DNA]</scope>
    <source>
        <strain evidence="4 5">G8-12</strain>
    </source>
</reference>
<organism evidence="4 5">
    <name type="scientific">Yoonia algicola</name>
    <dbReference type="NCBI Taxonomy" id="3137368"/>
    <lineage>
        <taxon>Bacteria</taxon>
        <taxon>Pseudomonadati</taxon>
        <taxon>Pseudomonadota</taxon>
        <taxon>Alphaproteobacteria</taxon>
        <taxon>Rhodobacterales</taxon>
        <taxon>Paracoccaceae</taxon>
        <taxon>Yoonia</taxon>
    </lineage>
</organism>
<feature type="domain" description="N-acetyltransferase" evidence="3">
    <location>
        <begin position="3"/>
        <end position="154"/>
    </location>
</feature>
<dbReference type="Pfam" id="PF00583">
    <property type="entry name" value="Acetyltransf_1"/>
    <property type="match status" value="1"/>
</dbReference>
<keyword evidence="2" id="KW-0012">Acyltransferase</keyword>
<proteinExistence type="predicted"/>
<keyword evidence="1" id="KW-0808">Transferase</keyword>
<keyword evidence="5" id="KW-1185">Reference proteome</keyword>
<dbReference type="SUPFAM" id="SSF55729">
    <property type="entry name" value="Acyl-CoA N-acyltransferases (Nat)"/>
    <property type="match status" value="1"/>
</dbReference>
<protein>
    <submittedName>
        <fullName evidence="4">GNAT family N-acetyltransferase</fullName>
    </submittedName>
</protein>
<evidence type="ECO:0000313" key="5">
    <source>
        <dbReference type="Proteomes" id="UP001451782"/>
    </source>
</evidence>
<dbReference type="PROSITE" id="PS51186">
    <property type="entry name" value="GNAT"/>
    <property type="match status" value="1"/>
</dbReference>
<evidence type="ECO:0000259" key="3">
    <source>
        <dbReference type="PROSITE" id="PS51186"/>
    </source>
</evidence>
<gene>
    <name evidence="4" type="ORF">AABB28_15950</name>
</gene>
<dbReference type="EMBL" id="CP151762">
    <property type="protein sequence ID" value="WZU63328.1"/>
    <property type="molecule type" value="Genomic_DNA"/>
</dbReference>
<dbReference type="GO" id="GO:0016747">
    <property type="term" value="F:acyltransferase activity, transferring groups other than amino-acyl groups"/>
    <property type="evidence" value="ECO:0007669"/>
    <property type="project" value="InterPro"/>
</dbReference>
<dbReference type="PANTHER" id="PTHR43877">
    <property type="entry name" value="AMINOALKYLPHOSPHONATE N-ACETYLTRANSFERASE-RELATED-RELATED"/>
    <property type="match status" value="1"/>
</dbReference>
<evidence type="ECO:0000256" key="2">
    <source>
        <dbReference type="ARBA" id="ARBA00023315"/>
    </source>
</evidence>
<sequence length="159" mass="17832">MQFKITDLCANDIAKAAVLWERGWHEAHATLVPPELVKLRTSESFAKRLENFIGKIRISIDDSEVLGICMTKEDELYQMYVAPQARGAGLAQALMLDAESRLAEAGHNDAWLACAVGNDRAARFYAKAGWRNAGLRTVELDTMSGPFPLKIWRYEKIFS</sequence>
<dbReference type="InterPro" id="IPR000182">
    <property type="entry name" value="GNAT_dom"/>
</dbReference>
<evidence type="ECO:0000256" key="1">
    <source>
        <dbReference type="ARBA" id="ARBA00022679"/>
    </source>
</evidence>
<dbReference type="Gene3D" id="3.40.630.30">
    <property type="match status" value="1"/>
</dbReference>
<dbReference type="AlphaFoldDB" id="A0AAN0M2A1"/>
<dbReference type="Proteomes" id="UP001451782">
    <property type="component" value="Chromosome"/>
</dbReference>